<evidence type="ECO:0000313" key="2">
    <source>
        <dbReference type="EMBL" id="KYO40643.1"/>
    </source>
</evidence>
<feature type="compositionally biased region" description="Basic and acidic residues" evidence="1">
    <location>
        <begin position="36"/>
        <end position="45"/>
    </location>
</feature>
<comment type="caution">
    <text evidence="2">The sequence shown here is derived from an EMBL/GenBank/DDBJ whole genome shotgun (WGS) entry which is preliminary data.</text>
</comment>
<keyword evidence="3" id="KW-1185">Reference proteome</keyword>
<organism evidence="2 3">
    <name type="scientific">Alligator mississippiensis</name>
    <name type="common">American alligator</name>
    <dbReference type="NCBI Taxonomy" id="8496"/>
    <lineage>
        <taxon>Eukaryota</taxon>
        <taxon>Metazoa</taxon>
        <taxon>Chordata</taxon>
        <taxon>Craniata</taxon>
        <taxon>Vertebrata</taxon>
        <taxon>Euteleostomi</taxon>
        <taxon>Archelosauria</taxon>
        <taxon>Archosauria</taxon>
        <taxon>Crocodylia</taxon>
        <taxon>Alligatoridae</taxon>
        <taxon>Alligatorinae</taxon>
        <taxon>Alligator</taxon>
    </lineage>
</organism>
<accession>A0A151NV76</accession>
<evidence type="ECO:0000256" key="1">
    <source>
        <dbReference type="SAM" id="MobiDB-lite"/>
    </source>
</evidence>
<sequence length="82" mass="8966">MIYGGRDAAAKRRILPNVFTRELVRASGLPVLAERRLPDEVQDERGEQEEEKGELGLNGSLAAVEQLPGSSLVKKAKPKRGL</sequence>
<protein>
    <submittedName>
        <fullName evidence="2">Uncharacterized protein</fullName>
    </submittedName>
</protein>
<name>A0A151NV76_ALLMI</name>
<proteinExistence type="predicted"/>
<gene>
    <name evidence="2" type="ORF">Y1Q_0009645</name>
</gene>
<dbReference type="Proteomes" id="UP000050525">
    <property type="component" value="Unassembled WGS sequence"/>
</dbReference>
<evidence type="ECO:0000313" key="3">
    <source>
        <dbReference type="Proteomes" id="UP000050525"/>
    </source>
</evidence>
<dbReference type="AlphaFoldDB" id="A0A151NV76"/>
<feature type="region of interest" description="Disordered" evidence="1">
    <location>
        <begin position="36"/>
        <end position="60"/>
    </location>
</feature>
<reference evidence="2 3" key="1">
    <citation type="journal article" date="2012" name="Genome Biol.">
        <title>Sequencing three crocodilian genomes to illuminate the evolution of archosaurs and amniotes.</title>
        <authorList>
            <person name="St John J.A."/>
            <person name="Braun E.L."/>
            <person name="Isberg S.R."/>
            <person name="Miles L.G."/>
            <person name="Chong A.Y."/>
            <person name="Gongora J."/>
            <person name="Dalzell P."/>
            <person name="Moran C."/>
            <person name="Bed'hom B."/>
            <person name="Abzhanov A."/>
            <person name="Burgess S.C."/>
            <person name="Cooksey A.M."/>
            <person name="Castoe T.A."/>
            <person name="Crawford N.G."/>
            <person name="Densmore L.D."/>
            <person name="Drew J.C."/>
            <person name="Edwards S.V."/>
            <person name="Faircloth B.C."/>
            <person name="Fujita M.K."/>
            <person name="Greenwold M.J."/>
            <person name="Hoffmann F.G."/>
            <person name="Howard J.M."/>
            <person name="Iguchi T."/>
            <person name="Janes D.E."/>
            <person name="Khan S.Y."/>
            <person name="Kohno S."/>
            <person name="de Koning A.J."/>
            <person name="Lance S.L."/>
            <person name="McCarthy F.M."/>
            <person name="McCormack J.E."/>
            <person name="Merchant M.E."/>
            <person name="Peterson D.G."/>
            <person name="Pollock D.D."/>
            <person name="Pourmand N."/>
            <person name="Raney B.J."/>
            <person name="Roessler K.A."/>
            <person name="Sanford J.R."/>
            <person name="Sawyer R.H."/>
            <person name="Schmidt C.J."/>
            <person name="Triplett E.W."/>
            <person name="Tuberville T.D."/>
            <person name="Venegas-Anaya M."/>
            <person name="Howard J.T."/>
            <person name="Jarvis E.D."/>
            <person name="Guillette L.J.Jr."/>
            <person name="Glenn T.C."/>
            <person name="Green R.E."/>
            <person name="Ray D.A."/>
        </authorList>
    </citation>
    <scope>NUCLEOTIDE SEQUENCE [LARGE SCALE GENOMIC DNA]</scope>
    <source>
        <strain evidence="2">KSC_2009_1</strain>
    </source>
</reference>
<dbReference type="EMBL" id="AKHW03001922">
    <property type="protein sequence ID" value="KYO40643.1"/>
    <property type="molecule type" value="Genomic_DNA"/>
</dbReference>